<keyword evidence="3" id="KW-0560">Oxidoreductase</keyword>
<protein>
    <submittedName>
        <fullName evidence="4">Nitronate monooxygenase</fullName>
    </submittedName>
</protein>
<dbReference type="RefSeq" id="WP_092651376.1">
    <property type="nucleotide sequence ID" value="NZ_LT629732.1"/>
</dbReference>
<reference evidence="4 5" key="1">
    <citation type="submission" date="2016-10" db="EMBL/GenBank/DDBJ databases">
        <authorList>
            <person name="de Groot N.N."/>
        </authorList>
    </citation>
    <scope>NUCLEOTIDE SEQUENCE [LARGE SCALE GENOMIC DNA]</scope>
    <source>
        <strain evidence="4 5">DSM 22024</strain>
    </source>
</reference>
<dbReference type="PANTHER" id="PTHR32332:SF31">
    <property type="entry name" value="2-NITROPROPANE DIOXYGENASE FAMILY, PUTATIVE (AFU_ORTHOLOGUE AFUA_2G09850)-RELATED"/>
    <property type="match status" value="1"/>
</dbReference>
<keyword evidence="1" id="KW-0285">Flavoprotein</keyword>
<dbReference type="AlphaFoldDB" id="A0A1H1NFW1"/>
<dbReference type="InterPro" id="IPR013785">
    <property type="entry name" value="Aldolase_TIM"/>
</dbReference>
<evidence type="ECO:0000256" key="2">
    <source>
        <dbReference type="ARBA" id="ARBA00022643"/>
    </source>
</evidence>
<dbReference type="SUPFAM" id="SSF51412">
    <property type="entry name" value="Inosine monophosphate dehydrogenase (IMPDH)"/>
    <property type="match status" value="1"/>
</dbReference>
<dbReference type="CDD" id="cd04730">
    <property type="entry name" value="NPD_like"/>
    <property type="match status" value="1"/>
</dbReference>
<evidence type="ECO:0000256" key="3">
    <source>
        <dbReference type="ARBA" id="ARBA00023002"/>
    </source>
</evidence>
<dbReference type="OrthoDB" id="9778912at2"/>
<organism evidence="4 5">
    <name type="scientific">Actinopolymorpha singaporensis</name>
    <dbReference type="NCBI Taxonomy" id="117157"/>
    <lineage>
        <taxon>Bacteria</taxon>
        <taxon>Bacillati</taxon>
        <taxon>Actinomycetota</taxon>
        <taxon>Actinomycetes</taxon>
        <taxon>Propionibacteriales</taxon>
        <taxon>Actinopolymorphaceae</taxon>
        <taxon>Actinopolymorpha</taxon>
    </lineage>
</organism>
<dbReference type="Proteomes" id="UP000198983">
    <property type="component" value="Chromosome I"/>
</dbReference>
<dbReference type="InterPro" id="IPR004136">
    <property type="entry name" value="NMO"/>
</dbReference>
<dbReference type="STRING" id="117157.SAMN04489717_1223"/>
<keyword evidence="2" id="KW-0288">FMN</keyword>
<dbReference type="EMBL" id="LT629732">
    <property type="protein sequence ID" value="SDR97838.1"/>
    <property type="molecule type" value="Genomic_DNA"/>
</dbReference>
<evidence type="ECO:0000313" key="5">
    <source>
        <dbReference type="Proteomes" id="UP000198983"/>
    </source>
</evidence>
<name>A0A1H1NFW1_9ACTN</name>
<evidence type="ECO:0000256" key="1">
    <source>
        <dbReference type="ARBA" id="ARBA00022630"/>
    </source>
</evidence>
<dbReference type="GO" id="GO:0018580">
    <property type="term" value="F:nitronate monooxygenase activity"/>
    <property type="evidence" value="ECO:0007669"/>
    <property type="project" value="InterPro"/>
</dbReference>
<dbReference type="Gene3D" id="3.20.20.70">
    <property type="entry name" value="Aldolase class I"/>
    <property type="match status" value="1"/>
</dbReference>
<proteinExistence type="predicted"/>
<dbReference type="PANTHER" id="PTHR32332">
    <property type="entry name" value="2-NITROPROPANE DIOXYGENASE"/>
    <property type="match status" value="1"/>
</dbReference>
<gene>
    <name evidence="4" type="ORF">SAMN04489717_1223</name>
</gene>
<accession>A0A1H1NFW1</accession>
<sequence length="344" mass="36022">MLQTSFSRFLGLRYPIVGAPMAGPGSGRLASFVSGAGGLGMVGVGSRATSKWVRGQLDAASSMGQQRWGVGVQVWALPNQPGVMDEIEIARPALVSLSFGDPSPYIDQVHRAGALAASQVNTVADARKAVDAGVDVVVVQGAEAGGHHAGQVATLPLLQGVLEAVEYDEVYVLAGGGIGTGRGLAAVLAAGAEAGWIGTAFLATPEAHSPLLAKMAVLSAKETDTIHTRVFDLVGGIDWPERYPGRALRNSFARTWHPREAELAEWAQGSDPESAGRLAAVKDELTKATKAEDYDVAVVYAGQAAGLVRDERRADEVVRSIGEDAERCLRAAAELCVPDEWFRG</sequence>
<dbReference type="Pfam" id="PF03060">
    <property type="entry name" value="NMO"/>
    <property type="match status" value="1"/>
</dbReference>
<keyword evidence="5" id="KW-1185">Reference proteome</keyword>
<keyword evidence="4" id="KW-0503">Monooxygenase</keyword>
<evidence type="ECO:0000313" key="4">
    <source>
        <dbReference type="EMBL" id="SDR97838.1"/>
    </source>
</evidence>